<dbReference type="KEGG" id="mpi:Mpet_1625"/>
<name>E1RH78_METP4</name>
<dbReference type="eggNOG" id="arCOG03303">
    <property type="taxonomic scope" value="Archaea"/>
</dbReference>
<organism evidence="2 3">
    <name type="scientific">Methanolacinia petrolearia (strain DSM 11571 / OCM 486 / SEBR 4847)</name>
    <name type="common">Methanoplanus petrolearius</name>
    <dbReference type="NCBI Taxonomy" id="679926"/>
    <lineage>
        <taxon>Archaea</taxon>
        <taxon>Methanobacteriati</taxon>
        <taxon>Methanobacteriota</taxon>
        <taxon>Stenosarchaea group</taxon>
        <taxon>Methanomicrobia</taxon>
        <taxon>Methanomicrobiales</taxon>
        <taxon>Methanomicrobiaceae</taxon>
        <taxon>Methanolacinia</taxon>
    </lineage>
</organism>
<proteinExistence type="predicted"/>
<dbReference type="SUPFAM" id="SSF53807">
    <property type="entry name" value="Helical backbone' metal receptor"/>
    <property type="match status" value="1"/>
</dbReference>
<dbReference type="AlphaFoldDB" id="E1RH78"/>
<dbReference type="EMBL" id="CP002117">
    <property type="protein sequence ID" value="ADN36382.1"/>
    <property type="molecule type" value="Genomic_DNA"/>
</dbReference>
<evidence type="ECO:0000313" key="3">
    <source>
        <dbReference type="Proteomes" id="UP000006565"/>
    </source>
</evidence>
<dbReference type="HOGENOM" id="CLU_038034_13_1_2"/>
<evidence type="ECO:0000313" key="2">
    <source>
        <dbReference type="EMBL" id="ADN36382.1"/>
    </source>
</evidence>
<dbReference type="Pfam" id="PF01497">
    <property type="entry name" value="Peripla_BP_2"/>
    <property type="match status" value="1"/>
</dbReference>
<keyword evidence="3" id="KW-1185">Reference proteome</keyword>
<dbReference type="STRING" id="679926.Mpet_1625"/>
<gene>
    <name evidence="2" type="ordered locus">Mpet_1625</name>
</gene>
<evidence type="ECO:0000259" key="1">
    <source>
        <dbReference type="PROSITE" id="PS50983"/>
    </source>
</evidence>
<dbReference type="InterPro" id="IPR002491">
    <property type="entry name" value="ABC_transptr_periplasmic_BD"/>
</dbReference>
<dbReference type="Proteomes" id="UP000006565">
    <property type="component" value="Chromosome"/>
</dbReference>
<dbReference type="OrthoDB" id="24039at2157"/>
<dbReference type="InterPro" id="IPR050902">
    <property type="entry name" value="ABC_Transporter_SBP"/>
</dbReference>
<dbReference type="PROSITE" id="PS51257">
    <property type="entry name" value="PROKAR_LIPOPROTEIN"/>
    <property type="match status" value="1"/>
</dbReference>
<accession>E1RH78</accession>
<protein>
    <submittedName>
        <fullName evidence="2">Periplasmic binding protein</fullName>
    </submittedName>
</protein>
<sequence length="379" mass="41281" precursor="true">MNVNTKLLLFLVMVIISATLICGCTSQNQTIQSPEEQSTSVNTITVTDMIGREVEVPKQINSVVPIAQGSTRVFSYLDAIDLIKGISETENKSFSKYPYLAAHPELKELPIVDAGGAGTPYLEEIVKVSPDLIVASYFDVATADELQAKTGIPVVVIEPGVGRIGFIDYMDDNNDLYQSLDLIAKIIDKEERAVELKSYIKSLVTDLEERTDGISEDEIVPVYVGGLSKQGAFGLASTQIKYPPFVWTNSDNVASGVESASNTVEISKEQIIGWDPSVIFADVSNIVLIKDELSSGLYDTVKAVDEGEVYGVLPYPGYGLNHELVFADSYYVGSVLYPDRFSDVDVIAVSDEIMKEFNGKGAYSTITKQSGGFERITTD</sequence>
<feature type="domain" description="Fe/B12 periplasmic-binding" evidence="1">
    <location>
        <begin position="62"/>
        <end position="340"/>
    </location>
</feature>
<dbReference type="PROSITE" id="PS50983">
    <property type="entry name" value="FE_B12_PBP"/>
    <property type="match status" value="1"/>
</dbReference>
<dbReference type="PANTHER" id="PTHR30535:SF34">
    <property type="entry name" value="MOLYBDATE-BINDING PROTEIN MOLA"/>
    <property type="match status" value="1"/>
</dbReference>
<dbReference type="Gene3D" id="3.40.50.1980">
    <property type="entry name" value="Nitrogenase molybdenum iron protein domain"/>
    <property type="match status" value="2"/>
</dbReference>
<reference evidence="2 3" key="1">
    <citation type="journal article" date="2010" name="Stand. Genomic Sci.">
        <title>Complete genome sequence of Methanoplanus petrolearius type strain (SEBR 4847).</title>
        <authorList>
            <person name="Brambilla E."/>
            <person name="Djao O.D."/>
            <person name="Daligault H."/>
            <person name="Lapidus A."/>
            <person name="Lucas S."/>
            <person name="Hammon N."/>
            <person name="Nolan M."/>
            <person name="Tice H."/>
            <person name="Cheng J.F."/>
            <person name="Han C."/>
            <person name="Tapia R."/>
            <person name="Goodwin L."/>
            <person name="Pitluck S."/>
            <person name="Liolios K."/>
            <person name="Ivanova N."/>
            <person name="Mavromatis K."/>
            <person name="Mikhailova N."/>
            <person name="Pati A."/>
            <person name="Chen A."/>
            <person name="Palaniappan K."/>
            <person name="Land M."/>
            <person name="Hauser L."/>
            <person name="Chang Y.J."/>
            <person name="Jeffries C.D."/>
            <person name="Rohde M."/>
            <person name="Spring S."/>
            <person name="Sikorski J."/>
            <person name="Goker M."/>
            <person name="Woyke T."/>
            <person name="Bristow J."/>
            <person name="Eisen J.A."/>
            <person name="Markowitz V."/>
            <person name="Hugenholtz P."/>
            <person name="Kyrpides N.C."/>
            <person name="Klenk H.P."/>
        </authorList>
    </citation>
    <scope>NUCLEOTIDE SEQUENCE [LARGE SCALE GENOMIC DNA]</scope>
    <source>
        <strain evidence="3">DSM 11571 / OCM 486 / SEBR 4847</strain>
    </source>
</reference>
<dbReference type="PANTHER" id="PTHR30535">
    <property type="entry name" value="VITAMIN B12-BINDING PROTEIN"/>
    <property type="match status" value="1"/>
</dbReference>